<dbReference type="EMBL" id="KI276487">
    <property type="protein sequence ID" value="ESA21379.1"/>
    <property type="molecule type" value="Genomic_DNA"/>
</dbReference>
<dbReference type="AlphaFoldDB" id="U9ULS5"/>
<gene>
    <name evidence="1" type="ORF">GLOINDRAFT_91928</name>
</gene>
<organism evidence="1">
    <name type="scientific">Rhizophagus irregularis (strain DAOM 181602 / DAOM 197198 / MUCL 43194)</name>
    <name type="common">Arbuscular mycorrhizal fungus</name>
    <name type="synonym">Glomus intraradices</name>
    <dbReference type="NCBI Taxonomy" id="747089"/>
    <lineage>
        <taxon>Eukaryota</taxon>
        <taxon>Fungi</taxon>
        <taxon>Fungi incertae sedis</taxon>
        <taxon>Mucoromycota</taxon>
        <taxon>Glomeromycotina</taxon>
        <taxon>Glomeromycetes</taxon>
        <taxon>Glomerales</taxon>
        <taxon>Glomeraceae</taxon>
        <taxon>Rhizophagus</taxon>
    </lineage>
</organism>
<sequence length="151" mass="17225">MDKNPVNLPVLPPDDNVVRQEINGEREKGKRQMTTVDGCIGDRTDKSLSLENFDLLQVTKDLEDIRQKKEMEKILFRTFRELVFSDYVGSSYISVPGPLGHGWSLDGLVEKEANMSKEVIHPSVKPEEVVKVIDDLRNSQQSRDLEEENGR</sequence>
<name>U9ULS5_RHIID</name>
<accession>U9ULS5</accession>
<proteinExistence type="predicted"/>
<evidence type="ECO:0000313" key="1">
    <source>
        <dbReference type="EMBL" id="ESA21379.1"/>
    </source>
</evidence>
<reference evidence="1" key="1">
    <citation type="submission" date="2013-07" db="EMBL/GenBank/DDBJ databases">
        <title>The genome of an arbuscular mycorrhizal fungus provides insights into the evolution of the oldest plant symbiosis.</title>
        <authorList>
            <consortium name="DOE Joint Genome Institute"/>
            <person name="Tisserant E."/>
            <person name="Malbreil M."/>
            <person name="Kuo A."/>
            <person name="Kohler A."/>
            <person name="Symeonidi A."/>
            <person name="Balestrini R."/>
            <person name="Charron P."/>
            <person name="Duensing N."/>
            <person name="Frei-dit-Frey N."/>
            <person name="Gianinazzi-Pearson V."/>
            <person name="Gilbert B."/>
            <person name="Handa Y."/>
            <person name="Hijri M."/>
            <person name="Kaul R."/>
            <person name="Kawaguchi M."/>
            <person name="Krajinski F."/>
            <person name="Lammers P."/>
            <person name="Lapierre D."/>
            <person name="Masclaux F.G."/>
            <person name="Murat C."/>
            <person name="Morin E."/>
            <person name="Ndikumana S."/>
            <person name="Pagni M."/>
            <person name="Petitpierre D."/>
            <person name="Requena N."/>
            <person name="Rosikiewicz P."/>
            <person name="Riley R."/>
            <person name="Saito K."/>
            <person name="San Clemente H."/>
            <person name="Shapiro H."/>
            <person name="van Tuinen D."/>
            <person name="Becard G."/>
            <person name="Bonfante P."/>
            <person name="Paszkowski U."/>
            <person name="Shachar-Hill Y."/>
            <person name="Young J.P."/>
            <person name="Sanders I.R."/>
            <person name="Henrissat B."/>
            <person name="Rensing S.A."/>
            <person name="Grigoriev I.V."/>
            <person name="Corradi N."/>
            <person name="Roux C."/>
            <person name="Martin F."/>
        </authorList>
    </citation>
    <scope>NUCLEOTIDE SEQUENCE</scope>
    <source>
        <strain evidence="1">DAOM 197198</strain>
    </source>
</reference>
<dbReference type="HOGENOM" id="CLU_1732429_0_0_1"/>
<protein>
    <submittedName>
        <fullName evidence="1">Uncharacterized protein</fullName>
    </submittedName>
</protein>